<keyword evidence="1" id="KW-0732">Signal</keyword>
<proteinExistence type="predicted"/>
<accession>A0A8J3VK44</accession>
<gene>
    <name evidence="2" type="ORF">Rhe02_72140</name>
</gene>
<dbReference type="RefSeq" id="WP_203912879.1">
    <property type="nucleotide sequence ID" value="NZ_BONY01000062.1"/>
</dbReference>
<comment type="caution">
    <text evidence="2">The sequence shown here is derived from an EMBL/GenBank/DDBJ whole genome shotgun (WGS) entry which is preliminary data.</text>
</comment>
<name>A0A8J3VK44_9ACTN</name>
<protein>
    <submittedName>
        <fullName evidence="2">Uncharacterized protein</fullName>
    </submittedName>
</protein>
<sequence>MKISRLWLVLAATIGMLALPATAHADVTISQAFAADSGDSCRYGLTKGTLTWRLVSPPTHAVAVSVAGRLADRPLPADPGAICPDDRRFSIANFAVYAGTVVVDRQARRVDNGVVSFQFILGSSSTVARIDRLVVQVCRQAANGSTVPPAYCGRAVEYRPIVTTP</sequence>
<organism evidence="2 3">
    <name type="scientific">Rhizocola hellebori</name>
    <dbReference type="NCBI Taxonomy" id="1392758"/>
    <lineage>
        <taxon>Bacteria</taxon>
        <taxon>Bacillati</taxon>
        <taxon>Actinomycetota</taxon>
        <taxon>Actinomycetes</taxon>
        <taxon>Micromonosporales</taxon>
        <taxon>Micromonosporaceae</taxon>
        <taxon>Rhizocola</taxon>
    </lineage>
</organism>
<dbReference type="EMBL" id="BONY01000062">
    <property type="protein sequence ID" value="GIH09147.1"/>
    <property type="molecule type" value="Genomic_DNA"/>
</dbReference>
<feature type="chain" id="PRO_5035203180" evidence="1">
    <location>
        <begin position="26"/>
        <end position="165"/>
    </location>
</feature>
<dbReference type="AlphaFoldDB" id="A0A8J3VK44"/>
<keyword evidence="3" id="KW-1185">Reference proteome</keyword>
<evidence type="ECO:0000313" key="3">
    <source>
        <dbReference type="Proteomes" id="UP000612899"/>
    </source>
</evidence>
<evidence type="ECO:0000256" key="1">
    <source>
        <dbReference type="SAM" id="SignalP"/>
    </source>
</evidence>
<feature type="signal peptide" evidence="1">
    <location>
        <begin position="1"/>
        <end position="25"/>
    </location>
</feature>
<evidence type="ECO:0000313" key="2">
    <source>
        <dbReference type="EMBL" id="GIH09147.1"/>
    </source>
</evidence>
<dbReference type="Proteomes" id="UP000612899">
    <property type="component" value="Unassembled WGS sequence"/>
</dbReference>
<reference evidence="2" key="1">
    <citation type="submission" date="2021-01" db="EMBL/GenBank/DDBJ databases">
        <title>Whole genome shotgun sequence of Rhizocola hellebori NBRC 109834.</title>
        <authorList>
            <person name="Komaki H."/>
            <person name="Tamura T."/>
        </authorList>
    </citation>
    <scope>NUCLEOTIDE SEQUENCE</scope>
    <source>
        <strain evidence="2">NBRC 109834</strain>
    </source>
</reference>